<dbReference type="PANTHER" id="PTHR31987:SF1">
    <property type="entry name" value="GLUTAMINASE A"/>
    <property type="match status" value="1"/>
</dbReference>
<dbReference type="InterPro" id="IPR032514">
    <property type="entry name" value="GtaA_central"/>
</dbReference>
<keyword evidence="3" id="KW-1185">Reference proteome</keyword>
<dbReference type="Pfam" id="PF16335">
    <property type="entry name" value="GtaA_6_Hairpin"/>
    <property type="match status" value="1"/>
</dbReference>
<dbReference type="InterPro" id="IPR052743">
    <property type="entry name" value="Glutaminase_GtaA"/>
</dbReference>
<evidence type="ECO:0000313" key="2">
    <source>
        <dbReference type="EMBL" id="TVY42939.1"/>
    </source>
</evidence>
<evidence type="ECO:0000313" key="3">
    <source>
        <dbReference type="Proteomes" id="UP000462212"/>
    </source>
</evidence>
<organism evidence="2 3">
    <name type="scientific">Lachnellula subtilissima</name>
    <dbReference type="NCBI Taxonomy" id="602034"/>
    <lineage>
        <taxon>Eukaryota</taxon>
        <taxon>Fungi</taxon>
        <taxon>Dikarya</taxon>
        <taxon>Ascomycota</taxon>
        <taxon>Pezizomycotina</taxon>
        <taxon>Leotiomycetes</taxon>
        <taxon>Helotiales</taxon>
        <taxon>Lachnaceae</taxon>
        <taxon>Lachnellula</taxon>
    </lineage>
</organism>
<dbReference type="EMBL" id="QGMJ01000080">
    <property type="protein sequence ID" value="TVY42939.1"/>
    <property type="molecule type" value="Genomic_DNA"/>
</dbReference>
<accession>A0A8H8RVZ5</accession>
<proteinExistence type="predicted"/>
<reference evidence="2 3" key="1">
    <citation type="submission" date="2018-05" db="EMBL/GenBank/DDBJ databases">
        <title>Genome sequencing and assembly of the regulated plant pathogen Lachnellula willkommii and related sister species for the development of diagnostic species identification markers.</title>
        <authorList>
            <person name="Giroux E."/>
            <person name="Bilodeau G."/>
        </authorList>
    </citation>
    <scope>NUCLEOTIDE SEQUENCE [LARGE SCALE GENOMIC DNA]</scope>
    <source>
        <strain evidence="2 3">CBS 197.66</strain>
    </source>
</reference>
<sequence>MPIEECGNMIIATLAYAQRTSDTAYLSKHYQLLKQWAGFLVSDSLIPDNQLSTDDFQGSLTNQTNLALKGIIGIEAMAVIAKLTGNNADATSFSNTAHDYIKKWQDMAVVTDANPPHTNLAYHDNNSHGLLYNLYADKLLGLNLVPNSIYDMQSTFYPTVADEFGVTLDTRNTNTKSDWQMWVAAISSPSTKTMFYSKLANWINKTPTNRAFTDLYNTRSADFGGGKFAARPVVGGHFAALALNGAPRNAGVRRGVGFKA</sequence>
<protein>
    <submittedName>
        <fullName evidence="2">Glutaminase A</fullName>
    </submittedName>
</protein>
<gene>
    <name evidence="2" type="primary">gtaA_2</name>
    <name evidence="2" type="ORF">LSUB1_G001079</name>
</gene>
<dbReference type="InterPro" id="IPR008928">
    <property type="entry name" value="6-hairpin_glycosidase_sf"/>
</dbReference>
<dbReference type="Proteomes" id="UP000462212">
    <property type="component" value="Unassembled WGS sequence"/>
</dbReference>
<name>A0A8H8RVZ5_9HELO</name>
<dbReference type="SUPFAM" id="SSF48208">
    <property type="entry name" value="Six-hairpin glycosidases"/>
    <property type="match status" value="1"/>
</dbReference>
<feature type="domain" description="Glutaminase A central" evidence="1">
    <location>
        <begin position="1"/>
        <end position="241"/>
    </location>
</feature>
<dbReference type="AlphaFoldDB" id="A0A8H8RVZ5"/>
<comment type="caution">
    <text evidence="2">The sequence shown here is derived from an EMBL/GenBank/DDBJ whole genome shotgun (WGS) entry which is preliminary data.</text>
</comment>
<dbReference type="GO" id="GO:0005975">
    <property type="term" value="P:carbohydrate metabolic process"/>
    <property type="evidence" value="ECO:0007669"/>
    <property type="project" value="InterPro"/>
</dbReference>
<dbReference type="OrthoDB" id="431715at2759"/>
<dbReference type="PANTHER" id="PTHR31987">
    <property type="entry name" value="GLUTAMINASE A-RELATED"/>
    <property type="match status" value="1"/>
</dbReference>
<evidence type="ECO:0000259" key="1">
    <source>
        <dbReference type="Pfam" id="PF16335"/>
    </source>
</evidence>